<protein>
    <submittedName>
        <fullName evidence="1">Uncharacterized protein</fullName>
    </submittedName>
</protein>
<dbReference type="HOGENOM" id="CLU_173088_0_0_4"/>
<organism evidence="1">
    <name type="scientific">Burkholderia orbicola (strain AU 1054)</name>
    <dbReference type="NCBI Taxonomy" id="331271"/>
    <lineage>
        <taxon>Bacteria</taxon>
        <taxon>Pseudomonadati</taxon>
        <taxon>Pseudomonadota</taxon>
        <taxon>Betaproteobacteria</taxon>
        <taxon>Burkholderiales</taxon>
        <taxon>Burkholderiaceae</taxon>
        <taxon>Burkholderia</taxon>
        <taxon>Burkholderia cepacia complex</taxon>
        <taxon>Burkholderia orbicola</taxon>
    </lineage>
</organism>
<reference evidence="1" key="1">
    <citation type="submission" date="2006-05" db="EMBL/GenBank/DDBJ databases">
        <title>Complete sequence of chromosome 3 of Burkholderia cenocepacia AU 1054.</title>
        <authorList>
            <consortium name="US DOE Joint Genome Institute"/>
            <person name="Copeland A."/>
            <person name="Lucas S."/>
            <person name="Lapidus A."/>
            <person name="Barry K."/>
            <person name="Detter J.C."/>
            <person name="Glavina del Rio T."/>
            <person name="Hammon N."/>
            <person name="Israni S."/>
            <person name="Dalin E."/>
            <person name="Tice H."/>
            <person name="Pitluck S."/>
            <person name="Chain P."/>
            <person name="Malfatti S."/>
            <person name="Shin M."/>
            <person name="Vergez L."/>
            <person name="Schmutz J."/>
            <person name="Larimer F."/>
            <person name="Land M."/>
            <person name="Hauser L."/>
            <person name="Kyrpides N."/>
            <person name="Lykidis A."/>
            <person name="LiPuma J.J."/>
            <person name="Konstantinidis K."/>
            <person name="Tiedje J.M."/>
            <person name="Richardson P."/>
        </authorList>
    </citation>
    <scope>NUCLEOTIDE SEQUENCE [LARGE SCALE GENOMIC DNA]</scope>
    <source>
        <strain evidence="1">AU 1054</strain>
    </source>
</reference>
<name>A0A0H2Y0J8_BURO1</name>
<evidence type="ECO:0000313" key="1">
    <source>
        <dbReference type="EMBL" id="ABF80462.1"/>
    </source>
</evidence>
<dbReference type="AlphaFoldDB" id="A0A0H2Y0J8"/>
<sequence length="110" mass="12309">MCSPMRLVVAERQEFVMSMHVYRGFEIYPLIYPHVAAPQGCPHNYDAGFDAAVKICLRGTTDTLTQSQTFRLRDTAPFDNAGDARRASVRYAENIIDDNRGKQGFFSSAG</sequence>
<gene>
    <name evidence="1" type="ordered locus">Bcen_5593</name>
</gene>
<proteinExistence type="predicted"/>
<dbReference type="EMBL" id="CP000380">
    <property type="protein sequence ID" value="ABF80462.1"/>
    <property type="molecule type" value="Genomic_DNA"/>
</dbReference>
<accession>A0A0H2Y0J8</accession>